<dbReference type="PANTHER" id="PTHR21041">
    <property type="entry name" value="DENDRITIC CELL-SPECIFIC TRANSMEMBRANE PROTEIN"/>
    <property type="match status" value="1"/>
</dbReference>
<evidence type="ECO:0000256" key="1">
    <source>
        <dbReference type="ARBA" id="ARBA00004141"/>
    </source>
</evidence>
<feature type="domain" description="E3 ubiquitin-protein ligase DCST1-like C-terminal" evidence="7">
    <location>
        <begin position="237"/>
        <end position="281"/>
    </location>
</feature>
<keyword evidence="4 5" id="KW-0472">Membrane</keyword>
<evidence type="ECO:0000313" key="8">
    <source>
        <dbReference type="EMBL" id="KAK3102815.1"/>
    </source>
</evidence>
<dbReference type="PANTHER" id="PTHR21041:SF17">
    <property type="entry name" value="E3 UBIQUITIN-PROTEIN LIGASE DCST1"/>
    <property type="match status" value="1"/>
</dbReference>
<dbReference type="Pfam" id="PF07782">
    <property type="entry name" value="DC_STAMP"/>
    <property type="match status" value="1"/>
</dbReference>
<dbReference type="Pfam" id="PF26037">
    <property type="entry name" value="zf-RING_DCST1_C"/>
    <property type="match status" value="1"/>
</dbReference>
<gene>
    <name evidence="8" type="ORF">FSP39_014095</name>
</gene>
<protein>
    <recommendedName>
        <fullName evidence="10">Dendritic cell-specific transmembrane protein-like domain-containing protein</fullName>
    </recommendedName>
</protein>
<comment type="caution">
    <text evidence="8">The sequence shown here is derived from an EMBL/GenBank/DDBJ whole genome shotgun (WGS) entry which is preliminary data.</text>
</comment>
<evidence type="ECO:0000256" key="2">
    <source>
        <dbReference type="ARBA" id="ARBA00022692"/>
    </source>
</evidence>
<dbReference type="AlphaFoldDB" id="A0AA88YN22"/>
<evidence type="ECO:0000256" key="3">
    <source>
        <dbReference type="ARBA" id="ARBA00022989"/>
    </source>
</evidence>
<comment type="subcellular location">
    <subcellularLocation>
        <location evidence="1">Membrane</location>
        <topology evidence="1">Multi-pass membrane protein</topology>
    </subcellularLocation>
</comment>
<name>A0AA88YN22_PINIB</name>
<evidence type="ECO:0000256" key="4">
    <source>
        <dbReference type="ARBA" id="ARBA00023136"/>
    </source>
</evidence>
<evidence type="ECO:0008006" key="10">
    <source>
        <dbReference type="Google" id="ProtNLM"/>
    </source>
</evidence>
<proteinExistence type="predicted"/>
<feature type="transmembrane region" description="Helical" evidence="5">
    <location>
        <begin position="49"/>
        <end position="70"/>
    </location>
</feature>
<dbReference type="InterPro" id="IPR051856">
    <property type="entry name" value="CSR-E3_Ligase_Protein"/>
</dbReference>
<dbReference type="InterPro" id="IPR058842">
    <property type="entry name" value="DCST1_C"/>
</dbReference>
<evidence type="ECO:0000259" key="7">
    <source>
        <dbReference type="Pfam" id="PF26037"/>
    </source>
</evidence>
<dbReference type="EMBL" id="VSWD01000005">
    <property type="protein sequence ID" value="KAK3102815.1"/>
    <property type="molecule type" value="Genomic_DNA"/>
</dbReference>
<dbReference type="GO" id="GO:0016020">
    <property type="term" value="C:membrane"/>
    <property type="evidence" value="ECO:0007669"/>
    <property type="project" value="UniProtKB-SubCell"/>
</dbReference>
<evidence type="ECO:0000259" key="6">
    <source>
        <dbReference type="Pfam" id="PF07782"/>
    </source>
</evidence>
<feature type="transmembrane region" description="Helical" evidence="5">
    <location>
        <begin position="136"/>
        <end position="156"/>
    </location>
</feature>
<reference evidence="8" key="1">
    <citation type="submission" date="2019-08" db="EMBL/GenBank/DDBJ databases">
        <title>The improved chromosome-level genome for the pearl oyster Pinctada fucata martensii using PacBio sequencing and Hi-C.</title>
        <authorList>
            <person name="Zheng Z."/>
        </authorList>
    </citation>
    <scope>NUCLEOTIDE SEQUENCE</scope>
    <source>
        <strain evidence="8">ZZ-2019</strain>
        <tissue evidence="8">Adductor muscle</tissue>
    </source>
</reference>
<evidence type="ECO:0000313" key="9">
    <source>
        <dbReference type="Proteomes" id="UP001186944"/>
    </source>
</evidence>
<evidence type="ECO:0000256" key="5">
    <source>
        <dbReference type="SAM" id="Phobius"/>
    </source>
</evidence>
<dbReference type="InterPro" id="IPR012858">
    <property type="entry name" value="DC_STAMP-like"/>
</dbReference>
<dbReference type="Proteomes" id="UP001186944">
    <property type="component" value="Unassembled WGS sequence"/>
</dbReference>
<accession>A0AA88YN22</accession>
<keyword evidence="3 5" id="KW-1133">Transmembrane helix</keyword>
<sequence>MDYDLDCSRKGGESVLPLRRREVGKYIFTTSKHLSMTEVSKLKKSGVTFLYHIIISTVIITFDHLIYYVLKLIQRYAAVALTVEGINTIDIEVEGTGFFTNMVRAMVTTININSTYSVDFNFTTCLPNPREPKVSSIPGIVILYALALCFLFMQAYGYRLRRKIASVFYPEQEACRISYLHAKILHERKTFAAFLKELVFRRQKEKELRNHITFRGLLSRKIPWLTNTCHWLLPDKRSCHGCDIRTRQGITFVKCQNAECNALFCKECFEIMKGRCFVCDKQNIR</sequence>
<organism evidence="8 9">
    <name type="scientific">Pinctada imbricata</name>
    <name type="common">Atlantic pearl-oyster</name>
    <name type="synonym">Pinctada martensii</name>
    <dbReference type="NCBI Taxonomy" id="66713"/>
    <lineage>
        <taxon>Eukaryota</taxon>
        <taxon>Metazoa</taxon>
        <taxon>Spiralia</taxon>
        <taxon>Lophotrochozoa</taxon>
        <taxon>Mollusca</taxon>
        <taxon>Bivalvia</taxon>
        <taxon>Autobranchia</taxon>
        <taxon>Pteriomorphia</taxon>
        <taxon>Pterioida</taxon>
        <taxon>Pterioidea</taxon>
        <taxon>Pteriidae</taxon>
        <taxon>Pinctada</taxon>
    </lineage>
</organism>
<feature type="domain" description="Dendritic cell-specific transmembrane protein-like" evidence="6">
    <location>
        <begin position="2"/>
        <end position="181"/>
    </location>
</feature>
<keyword evidence="2 5" id="KW-0812">Transmembrane</keyword>
<keyword evidence="9" id="KW-1185">Reference proteome</keyword>